<evidence type="ECO:0000256" key="4">
    <source>
        <dbReference type="ARBA" id="ARBA00022729"/>
    </source>
</evidence>
<dbReference type="InterPro" id="IPR050645">
    <property type="entry name" value="Histidine_acid_phosphatase"/>
</dbReference>
<feature type="coiled-coil region" evidence="8">
    <location>
        <begin position="220"/>
        <end position="247"/>
    </location>
</feature>
<reference evidence="10 11" key="1">
    <citation type="journal article" date="2018" name="J. Allergy Clin. Immunol.">
        <title>High-quality assembly of Dermatophagoides pteronyssinus genome and transcriptome reveals a wide range of novel allergens.</title>
        <authorList>
            <person name="Liu X.Y."/>
            <person name="Yang K.Y."/>
            <person name="Wang M.Q."/>
            <person name="Kwok J.S."/>
            <person name="Zeng X."/>
            <person name="Yang Z."/>
            <person name="Xiao X.J."/>
            <person name="Lau C.P."/>
            <person name="Li Y."/>
            <person name="Huang Z.M."/>
            <person name="Ba J.G."/>
            <person name="Yim A.K."/>
            <person name="Ouyang C.Y."/>
            <person name="Ngai S.M."/>
            <person name="Chan T.F."/>
            <person name="Leung E.L."/>
            <person name="Liu L."/>
            <person name="Liu Z.G."/>
            <person name="Tsui S.K."/>
        </authorList>
    </citation>
    <scope>NUCLEOTIDE SEQUENCE [LARGE SCALE GENOMIC DNA]</scope>
    <source>
        <strain evidence="10">Derp</strain>
    </source>
</reference>
<dbReference type="PANTHER" id="PTHR11567:SF211">
    <property type="entry name" value="PROSTATIC ACID PHOSPHATASE"/>
    <property type="match status" value="1"/>
</dbReference>
<dbReference type="Proteomes" id="UP000887458">
    <property type="component" value="Unassembled WGS sequence"/>
</dbReference>
<comment type="caution">
    <text evidence="10">The sequence shown here is derived from an EMBL/GenBank/DDBJ whole genome shotgun (WGS) entry which is preliminary data.</text>
</comment>
<evidence type="ECO:0000256" key="8">
    <source>
        <dbReference type="SAM" id="Coils"/>
    </source>
</evidence>
<protein>
    <recommendedName>
        <fullName evidence="3">acid phosphatase</fullName>
        <ecNumber evidence="3">3.1.3.2</ecNumber>
    </recommendedName>
</protein>
<gene>
    <name evidence="10" type="ORF">DERP_002063</name>
</gene>
<evidence type="ECO:0000313" key="11">
    <source>
        <dbReference type="Proteomes" id="UP000887458"/>
    </source>
</evidence>
<keyword evidence="9" id="KW-1133">Transmembrane helix</keyword>
<dbReference type="InterPro" id="IPR000560">
    <property type="entry name" value="His_Pase_clade-2"/>
</dbReference>
<keyword evidence="7" id="KW-0325">Glycoprotein</keyword>
<evidence type="ECO:0000256" key="5">
    <source>
        <dbReference type="ARBA" id="ARBA00022801"/>
    </source>
</evidence>
<dbReference type="Gene3D" id="3.40.50.1240">
    <property type="entry name" value="Phosphoglycerate mutase-like"/>
    <property type="match status" value="1"/>
</dbReference>
<dbReference type="EC" id="3.1.3.2" evidence="3"/>
<evidence type="ECO:0000256" key="3">
    <source>
        <dbReference type="ARBA" id="ARBA00012646"/>
    </source>
</evidence>
<keyword evidence="9" id="KW-0472">Membrane</keyword>
<feature type="transmembrane region" description="Helical" evidence="9">
    <location>
        <begin position="464"/>
        <end position="484"/>
    </location>
</feature>
<keyword evidence="9" id="KW-0812">Transmembrane</keyword>
<evidence type="ECO:0000256" key="7">
    <source>
        <dbReference type="ARBA" id="ARBA00023180"/>
    </source>
</evidence>
<reference evidence="10 11" key="2">
    <citation type="journal article" date="2022" name="Mol. Biol. Evol.">
        <title>Comparative Genomics Reveals Insights into the Divergent Evolution of Astigmatic Mites and Household Pest Adaptations.</title>
        <authorList>
            <person name="Xiong Q."/>
            <person name="Wan A.T."/>
            <person name="Liu X."/>
            <person name="Fung C.S."/>
            <person name="Xiao X."/>
            <person name="Malainual N."/>
            <person name="Hou J."/>
            <person name="Wang L."/>
            <person name="Wang M."/>
            <person name="Yang K.Y."/>
            <person name="Cui Y."/>
            <person name="Leung E.L."/>
            <person name="Nong W."/>
            <person name="Shin S.K."/>
            <person name="Au S.W."/>
            <person name="Jeong K.Y."/>
            <person name="Chew F.T."/>
            <person name="Hui J.H."/>
            <person name="Leung T.F."/>
            <person name="Tungtrongchitr A."/>
            <person name="Zhong N."/>
            <person name="Liu Z."/>
            <person name="Tsui S.K."/>
        </authorList>
    </citation>
    <scope>NUCLEOTIDE SEQUENCE [LARGE SCALE GENOMIC DNA]</scope>
    <source>
        <strain evidence="10">Derp</strain>
    </source>
</reference>
<keyword evidence="11" id="KW-1185">Reference proteome</keyword>
<dbReference type="InterPro" id="IPR029033">
    <property type="entry name" value="His_PPase_superfam"/>
</dbReference>
<evidence type="ECO:0000313" key="10">
    <source>
        <dbReference type="EMBL" id="KAH9421775.1"/>
    </source>
</evidence>
<sequence>MNKNSLAEFIYAKHISWRFACASSSHDDRTKMAKFVSSHFLFVLAIISTVNGFEPKANIEDQTTLRLVQLIHSHGDRTPGQFVHNDPYSLVRHFWPEGIGQLTRLGRNRMYKVGRFFHGVYANFLNTYRYQTNVENFIQVRSSSYRRCLESASALSAGLIGGLSNFERENDNFTAEEFIYENLERFWIPIPIKSFSPKGTDPLLDVDFPCPNLDKIFHEIKHQDHRIKQVEQENRQFLKEISFYAGEKIDSLKSINFLYQELYIETQANYHWYKFPYQIWTQNYESYAIQRLRELSQIYWTLFYDNFSIQRLIGGELIREINNNFRNFVNGSNRETKFYLYSTHDGKIVSILQAFGIYNTFLISPGATLVFELHENQSTENTNSNDLYGNYFLKFYYFNETFSDNGACEVFPEKFCHNHRQICPLNHYMEKVFEYEPADIRYECGVDIHHLGTKVNLSLMITNGILLVIFILLLNIFACINYTIK</sequence>
<keyword evidence="4" id="KW-0732">Signal</keyword>
<evidence type="ECO:0000256" key="6">
    <source>
        <dbReference type="ARBA" id="ARBA00023157"/>
    </source>
</evidence>
<keyword evidence="6" id="KW-1015">Disulfide bond</keyword>
<keyword evidence="5" id="KW-0378">Hydrolase</keyword>
<comment type="similarity">
    <text evidence="2">Belongs to the histidine acid phosphatase family.</text>
</comment>
<dbReference type="SUPFAM" id="SSF53254">
    <property type="entry name" value="Phosphoglycerate mutase-like"/>
    <property type="match status" value="1"/>
</dbReference>
<evidence type="ECO:0000256" key="1">
    <source>
        <dbReference type="ARBA" id="ARBA00000032"/>
    </source>
</evidence>
<evidence type="ECO:0000256" key="9">
    <source>
        <dbReference type="SAM" id="Phobius"/>
    </source>
</evidence>
<evidence type="ECO:0000256" key="2">
    <source>
        <dbReference type="ARBA" id="ARBA00005375"/>
    </source>
</evidence>
<dbReference type="EMBL" id="NJHN03000037">
    <property type="protein sequence ID" value="KAH9421775.1"/>
    <property type="molecule type" value="Genomic_DNA"/>
</dbReference>
<dbReference type="PANTHER" id="PTHR11567">
    <property type="entry name" value="ACID PHOSPHATASE-RELATED"/>
    <property type="match status" value="1"/>
</dbReference>
<proteinExistence type="inferred from homology"/>
<dbReference type="Pfam" id="PF00328">
    <property type="entry name" value="His_Phos_2"/>
    <property type="match status" value="1"/>
</dbReference>
<keyword evidence="8" id="KW-0175">Coiled coil</keyword>
<accession>A0ABQ8JGN5</accession>
<dbReference type="CDD" id="cd07061">
    <property type="entry name" value="HP_HAP_like"/>
    <property type="match status" value="1"/>
</dbReference>
<organism evidence="10 11">
    <name type="scientific">Dermatophagoides pteronyssinus</name>
    <name type="common">European house dust mite</name>
    <dbReference type="NCBI Taxonomy" id="6956"/>
    <lineage>
        <taxon>Eukaryota</taxon>
        <taxon>Metazoa</taxon>
        <taxon>Ecdysozoa</taxon>
        <taxon>Arthropoda</taxon>
        <taxon>Chelicerata</taxon>
        <taxon>Arachnida</taxon>
        <taxon>Acari</taxon>
        <taxon>Acariformes</taxon>
        <taxon>Sarcoptiformes</taxon>
        <taxon>Astigmata</taxon>
        <taxon>Psoroptidia</taxon>
        <taxon>Analgoidea</taxon>
        <taxon>Pyroglyphidae</taxon>
        <taxon>Dermatophagoidinae</taxon>
        <taxon>Dermatophagoides</taxon>
    </lineage>
</organism>
<name>A0ABQ8JGN5_DERPT</name>
<comment type="catalytic activity">
    <reaction evidence="1">
        <text>a phosphate monoester + H2O = an alcohol + phosphate</text>
        <dbReference type="Rhea" id="RHEA:15017"/>
        <dbReference type="ChEBI" id="CHEBI:15377"/>
        <dbReference type="ChEBI" id="CHEBI:30879"/>
        <dbReference type="ChEBI" id="CHEBI:43474"/>
        <dbReference type="ChEBI" id="CHEBI:67140"/>
        <dbReference type="EC" id="3.1.3.2"/>
    </reaction>
</comment>